<comment type="caution">
    <text evidence="2">The sequence shown here is derived from an EMBL/GenBank/DDBJ whole genome shotgun (WGS) entry which is preliminary data.</text>
</comment>
<organism evidence="2 3">
    <name type="scientific">[Clostridium] clostridioforme 90A6</name>
    <dbReference type="NCBI Taxonomy" id="999406"/>
    <lineage>
        <taxon>Bacteria</taxon>
        <taxon>Bacillati</taxon>
        <taxon>Bacillota</taxon>
        <taxon>Clostridia</taxon>
        <taxon>Lachnospirales</taxon>
        <taxon>Lachnospiraceae</taxon>
        <taxon>Enterocloster</taxon>
    </lineage>
</organism>
<evidence type="ECO:0000256" key="1">
    <source>
        <dbReference type="SAM" id="SignalP"/>
    </source>
</evidence>
<feature type="chain" id="PRO_5004347741" description="Lipocalin-like domain-containing protein" evidence="1">
    <location>
        <begin position="23"/>
        <end position="130"/>
    </location>
</feature>
<evidence type="ECO:0008006" key="4">
    <source>
        <dbReference type="Google" id="ProtNLM"/>
    </source>
</evidence>
<dbReference type="HOGENOM" id="CLU_1730116_0_0_9"/>
<dbReference type="Proteomes" id="UP000013180">
    <property type="component" value="Unassembled WGS sequence"/>
</dbReference>
<dbReference type="PROSITE" id="PS51257">
    <property type="entry name" value="PROKAR_LIPOPROTEIN"/>
    <property type="match status" value="1"/>
</dbReference>
<keyword evidence="1" id="KW-0732">Signal</keyword>
<protein>
    <recommendedName>
        <fullName evidence="4">Lipocalin-like domain-containing protein</fullName>
    </recommendedName>
</protein>
<dbReference type="PATRIC" id="fig|999406.3.peg.3027"/>
<gene>
    <name evidence="2" type="ORF">HMPREF1083_02810</name>
</gene>
<feature type="signal peptide" evidence="1">
    <location>
        <begin position="1"/>
        <end position="22"/>
    </location>
</feature>
<evidence type="ECO:0000313" key="2">
    <source>
        <dbReference type="EMBL" id="ENZ64173.1"/>
    </source>
</evidence>
<reference evidence="2" key="1">
    <citation type="submission" date="2013-01" db="EMBL/GenBank/DDBJ databases">
        <title>The Genome Sequence of Clostridium clostridioforme 90A6.</title>
        <authorList>
            <consortium name="The Broad Institute Genome Sequencing Platform"/>
            <person name="Earl A."/>
            <person name="Ward D."/>
            <person name="Feldgarden M."/>
            <person name="Gevers D."/>
            <person name="Courvalin P."/>
            <person name="Lambert T."/>
            <person name="Walker B."/>
            <person name="Young S.K."/>
            <person name="Zeng Q."/>
            <person name="Gargeya S."/>
            <person name="Fitzgerald M."/>
            <person name="Haas B."/>
            <person name="Abouelleil A."/>
            <person name="Alvarado L."/>
            <person name="Arachchi H.M."/>
            <person name="Berlin A.M."/>
            <person name="Chapman S.B."/>
            <person name="Dewar J."/>
            <person name="Goldberg J."/>
            <person name="Griggs A."/>
            <person name="Gujja S."/>
            <person name="Hansen M."/>
            <person name="Howarth C."/>
            <person name="Imamovic A."/>
            <person name="Larimer J."/>
            <person name="McCowan C."/>
            <person name="Murphy C."/>
            <person name="Neiman D."/>
            <person name="Pearson M."/>
            <person name="Priest M."/>
            <person name="Roberts A."/>
            <person name="Saif S."/>
            <person name="Shea T."/>
            <person name="Sisk P."/>
            <person name="Sykes S."/>
            <person name="Wortman J."/>
            <person name="Nusbaum C."/>
            <person name="Birren B."/>
        </authorList>
    </citation>
    <scope>NUCLEOTIDE SEQUENCE [LARGE SCALE GENOMIC DNA]</scope>
    <source>
        <strain evidence="2">90A6</strain>
    </source>
</reference>
<name>R0CT13_9FIRM</name>
<dbReference type="EMBL" id="AGYL01000021">
    <property type="protein sequence ID" value="ENZ64173.1"/>
    <property type="molecule type" value="Genomic_DNA"/>
</dbReference>
<proteinExistence type="predicted"/>
<dbReference type="RefSeq" id="WP_002586894.1">
    <property type="nucleotide sequence ID" value="NZ_KB851038.1"/>
</dbReference>
<accession>R0CT13</accession>
<sequence>MKNIILAITLAITMLTACGSKAEATADLTGTWTSEKSGDSYQEAVIMDGYIEINWMSKDSKSLYWAGTYIAPESAVTEYSWTSENDKDKTSSALLASGDDTKDFTYKDGVISYEVSAMGTTKTMKLTKSE</sequence>
<evidence type="ECO:0000313" key="3">
    <source>
        <dbReference type="Proteomes" id="UP000013180"/>
    </source>
</evidence>
<keyword evidence="3" id="KW-1185">Reference proteome</keyword>
<dbReference type="AlphaFoldDB" id="R0CT13"/>